<dbReference type="RefSeq" id="WP_027333579.1">
    <property type="nucleotide sequence ID" value="NZ_LR215024.1"/>
</dbReference>
<keyword evidence="1" id="KW-0175">Coiled coil</keyword>
<proteinExistence type="predicted"/>
<evidence type="ECO:0000313" key="3">
    <source>
        <dbReference type="Proteomes" id="UP000290815"/>
    </source>
</evidence>
<feature type="coiled-coil region" evidence="1">
    <location>
        <begin position="11"/>
        <end position="41"/>
    </location>
</feature>
<dbReference type="AlphaFoldDB" id="A0A449AVQ1"/>
<keyword evidence="3" id="KW-1185">Reference proteome</keyword>
<sequence>MDKKELTVADLEKLKLLAEELLRLKQDVKELNAMIKDIIKDTEVAFNEPLAEGGRITYELIAPKPRIDYPSYSQYLFTLLNRGEQLTKEEMELVIEQFVVHKDPKWKLTIKK</sequence>
<name>A0A449AVQ1_9BACT</name>
<organism evidence="2 3">
    <name type="scientific">Mycoplasmopsis glycophila</name>
    <dbReference type="NCBI Taxonomy" id="171285"/>
    <lineage>
        <taxon>Bacteria</taxon>
        <taxon>Bacillati</taxon>
        <taxon>Mycoplasmatota</taxon>
        <taxon>Mycoplasmoidales</taxon>
        <taxon>Metamycoplasmataceae</taxon>
        <taxon>Mycoplasmopsis</taxon>
    </lineage>
</organism>
<dbReference type="KEGG" id="mgly:NCTC10194_00538"/>
<accession>A0A449AVQ1</accession>
<evidence type="ECO:0000313" key="2">
    <source>
        <dbReference type="EMBL" id="VEU70693.1"/>
    </source>
</evidence>
<dbReference type="Proteomes" id="UP000290815">
    <property type="component" value="Chromosome"/>
</dbReference>
<reference evidence="2 3" key="1">
    <citation type="submission" date="2019-01" db="EMBL/GenBank/DDBJ databases">
        <authorList>
            <consortium name="Pathogen Informatics"/>
        </authorList>
    </citation>
    <scope>NUCLEOTIDE SEQUENCE [LARGE SCALE GENOMIC DNA]</scope>
    <source>
        <strain evidence="2 3">NCTC10194</strain>
    </source>
</reference>
<gene>
    <name evidence="2" type="ORF">NCTC10194_00538</name>
</gene>
<evidence type="ECO:0000256" key="1">
    <source>
        <dbReference type="SAM" id="Coils"/>
    </source>
</evidence>
<dbReference type="EMBL" id="LR215024">
    <property type="protein sequence ID" value="VEU70693.1"/>
    <property type="molecule type" value="Genomic_DNA"/>
</dbReference>
<protein>
    <submittedName>
        <fullName evidence="2">Uncharacterized protein</fullName>
    </submittedName>
</protein>